<name>A0A428TZG7_9HYPO</name>
<protein>
    <submittedName>
        <fullName evidence="3">Uncharacterized protein</fullName>
    </submittedName>
</protein>
<feature type="transmembrane region" description="Helical" evidence="2">
    <location>
        <begin position="75"/>
        <end position="97"/>
    </location>
</feature>
<dbReference type="STRING" id="1325735.A0A428TZG7"/>
<dbReference type="AlphaFoldDB" id="A0A428TZG7"/>
<evidence type="ECO:0000256" key="2">
    <source>
        <dbReference type="SAM" id="Phobius"/>
    </source>
</evidence>
<evidence type="ECO:0000313" key="3">
    <source>
        <dbReference type="EMBL" id="RSM07415.1"/>
    </source>
</evidence>
<dbReference type="Proteomes" id="UP000287144">
    <property type="component" value="Unassembled WGS sequence"/>
</dbReference>
<comment type="caution">
    <text evidence="3">The sequence shown here is derived from an EMBL/GenBank/DDBJ whole genome shotgun (WGS) entry which is preliminary data.</text>
</comment>
<evidence type="ECO:0000313" key="4">
    <source>
        <dbReference type="Proteomes" id="UP000287144"/>
    </source>
</evidence>
<accession>A0A428TZG7</accession>
<reference evidence="3 4" key="1">
    <citation type="submission" date="2017-06" db="EMBL/GenBank/DDBJ databases">
        <title>Comparative genomic analysis of Ambrosia Fusariam Clade fungi.</title>
        <authorList>
            <person name="Stajich J.E."/>
            <person name="Carrillo J."/>
            <person name="Kijimoto T."/>
            <person name="Eskalen A."/>
            <person name="O'Donnell K."/>
            <person name="Kasson M."/>
        </authorList>
    </citation>
    <scope>NUCLEOTIDE SEQUENCE [LARGE SCALE GENOMIC DNA]</scope>
    <source>
        <strain evidence="3 4">NRRL62579</strain>
    </source>
</reference>
<keyword evidence="2" id="KW-0812">Transmembrane</keyword>
<feature type="transmembrane region" description="Helical" evidence="2">
    <location>
        <begin position="215"/>
        <end position="240"/>
    </location>
</feature>
<keyword evidence="2" id="KW-1133">Transmembrane helix</keyword>
<sequence>MDDFDLQQVDDRDLLRMEPKALASIPSSYSFQFLDLGDTTQYWPDVTSDVITLDLEYCLVQEFSPTFKVCVSSGLLLIVVISVSLKAGLCVMVLRYLPKEDPFVVPGDAIASFIRSPNKFTTGRCLLDKESEGVLDDRSYPYVGVPMYWKPDHRRWSRSIEGMSETPLGKQTLIQGATNGVLDVSGATARYFEPPTIDDNSPLRTGLSDDAFVGIGWSLALFAVLVAVSIMTALPLILIWPTIKSHMPPTGNSSLVMSTAYHVSVPEDLTTSPSDRPISELEIPDKPTSLETIHDYVSDLEASQRFSGSTTSER</sequence>
<feature type="region of interest" description="Disordered" evidence="1">
    <location>
        <begin position="267"/>
        <end position="289"/>
    </location>
</feature>
<keyword evidence="4" id="KW-1185">Reference proteome</keyword>
<dbReference type="EMBL" id="NKCK01000040">
    <property type="protein sequence ID" value="RSM07415.1"/>
    <property type="molecule type" value="Genomic_DNA"/>
</dbReference>
<gene>
    <name evidence="3" type="ORF">CEP52_005188</name>
</gene>
<organism evidence="3 4">
    <name type="scientific">Fusarium oligoseptatum</name>
    <dbReference type="NCBI Taxonomy" id="2604345"/>
    <lineage>
        <taxon>Eukaryota</taxon>
        <taxon>Fungi</taxon>
        <taxon>Dikarya</taxon>
        <taxon>Ascomycota</taxon>
        <taxon>Pezizomycotina</taxon>
        <taxon>Sordariomycetes</taxon>
        <taxon>Hypocreomycetidae</taxon>
        <taxon>Hypocreales</taxon>
        <taxon>Nectriaceae</taxon>
        <taxon>Fusarium</taxon>
        <taxon>Fusarium solani species complex</taxon>
    </lineage>
</organism>
<keyword evidence="2" id="KW-0472">Membrane</keyword>
<proteinExistence type="predicted"/>
<evidence type="ECO:0000256" key="1">
    <source>
        <dbReference type="SAM" id="MobiDB-lite"/>
    </source>
</evidence>